<gene>
    <name evidence="7" type="ORF">PACLA_8A020149</name>
</gene>
<accession>A0A7D9DHM4</accession>
<keyword evidence="3" id="KW-0040">ANK repeat</keyword>
<dbReference type="AlphaFoldDB" id="A0A7D9DHM4"/>
<protein>
    <submittedName>
        <fullName evidence="7">Uncharacterized protein</fullName>
    </submittedName>
</protein>
<evidence type="ECO:0000313" key="8">
    <source>
        <dbReference type="Proteomes" id="UP001152795"/>
    </source>
</evidence>
<dbReference type="GO" id="GO:0034220">
    <property type="term" value="P:monoatomic ion transmembrane transport"/>
    <property type="evidence" value="ECO:0007669"/>
    <property type="project" value="UniProtKB-KW"/>
</dbReference>
<dbReference type="InterPro" id="IPR052076">
    <property type="entry name" value="TRP_cation_channel"/>
</dbReference>
<keyword evidence="4" id="KW-0406">Ion transport</keyword>
<evidence type="ECO:0000256" key="6">
    <source>
        <dbReference type="ARBA" id="ARBA00023303"/>
    </source>
</evidence>
<sequence length="190" mass="21733">MSTERPLDTVGKLEAIESMVTYRRAECLGHPVVLTFLNQKLNANSVRLWIMGNMLLYIIFLVSLTAYTGLQTIGSYNLKSPGMYAMSFITLAFGTINIIKEILQIKLNGKEYFLHFDNYMEWTTYLCAIAYVIQSGQQKDSFQIASGAIAVFFSWINFIWFMKSFSLFGIYVIMAKKVFLSICKVSRKTI</sequence>
<evidence type="ECO:0000256" key="1">
    <source>
        <dbReference type="ARBA" id="ARBA00022448"/>
    </source>
</evidence>
<organism evidence="7 8">
    <name type="scientific">Paramuricea clavata</name>
    <name type="common">Red gorgonian</name>
    <name type="synonym">Violescent sea-whip</name>
    <dbReference type="NCBI Taxonomy" id="317549"/>
    <lineage>
        <taxon>Eukaryota</taxon>
        <taxon>Metazoa</taxon>
        <taxon>Cnidaria</taxon>
        <taxon>Anthozoa</taxon>
        <taxon>Octocorallia</taxon>
        <taxon>Malacalcyonacea</taxon>
        <taxon>Plexauridae</taxon>
        <taxon>Paramuricea</taxon>
    </lineage>
</organism>
<evidence type="ECO:0000256" key="2">
    <source>
        <dbReference type="ARBA" id="ARBA00022737"/>
    </source>
</evidence>
<evidence type="ECO:0000256" key="4">
    <source>
        <dbReference type="ARBA" id="ARBA00023065"/>
    </source>
</evidence>
<evidence type="ECO:0000256" key="5">
    <source>
        <dbReference type="ARBA" id="ARBA00023180"/>
    </source>
</evidence>
<evidence type="ECO:0000313" key="7">
    <source>
        <dbReference type="EMBL" id="CAB3985438.1"/>
    </source>
</evidence>
<comment type="caution">
    <text evidence="7">The sequence shown here is derived from an EMBL/GenBank/DDBJ whole genome shotgun (WGS) entry which is preliminary data.</text>
</comment>
<keyword evidence="6" id="KW-0407">Ion channel</keyword>
<dbReference type="PANTHER" id="PTHR47143">
    <property type="entry name" value="TRANSIENT RECEPTOR POTENTIAL CATION CHANNEL PROTEIN PAINLESS"/>
    <property type="match status" value="1"/>
</dbReference>
<keyword evidence="5" id="KW-0325">Glycoprotein</keyword>
<dbReference type="GO" id="GO:1902495">
    <property type="term" value="C:transmembrane transporter complex"/>
    <property type="evidence" value="ECO:0007669"/>
    <property type="project" value="TreeGrafter"/>
</dbReference>
<name>A0A7D9DHM4_PARCT</name>
<keyword evidence="8" id="KW-1185">Reference proteome</keyword>
<keyword evidence="2" id="KW-0677">Repeat</keyword>
<dbReference type="Proteomes" id="UP001152795">
    <property type="component" value="Unassembled WGS sequence"/>
</dbReference>
<dbReference type="GO" id="GO:0022857">
    <property type="term" value="F:transmembrane transporter activity"/>
    <property type="evidence" value="ECO:0007669"/>
    <property type="project" value="TreeGrafter"/>
</dbReference>
<keyword evidence="1" id="KW-0813">Transport</keyword>
<dbReference type="OrthoDB" id="1661883at2759"/>
<dbReference type="EMBL" id="CACRXK020000872">
    <property type="protein sequence ID" value="CAB3985438.1"/>
    <property type="molecule type" value="Genomic_DNA"/>
</dbReference>
<dbReference type="PANTHER" id="PTHR47143:SF1">
    <property type="entry name" value="ION_TRANS DOMAIN-CONTAINING PROTEIN"/>
    <property type="match status" value="1"/>
</dbReference>
<proteinExistence type="predicted"/>
<reference evidence="7" key="1">
    <citation type="submission" date="2020-04" db="EMBL/GenBank/DDBJ databases">
        <authorList>
            <person name="Alioto T."/>
            <person name="Alioto T."/>
            <person name="Gomez Garrido J."/>
        </authorList>
    </citation>
    <scope>NUCLEOTIDE SEQUENCE</scope>
    <source>
        <strain evidence="7">A484AB</strain>
    </source>
</reference>
<evidence type="ECO:0000256" key="3">
    <source>
        <dbReference type="ARBA" id="ARBA00023043"/>
    </source>
</evidence>